<accession>A0ABY7EDB0</accession>
<name>A0ABY7EDB0_MYAAR</name>
<feature type="region of interest" description="Disordered" evidence="1">
    <location>
        <begin position="60"/>
        <end position="96"/>
    </location>
</feature>
<feature type="compositionally biased region" description="Polar residues" evidence="1">
    <location>
        <begin position="76"/>
        <end position="94"/>
    </location>
</feature>
<feature type="compositionally biased region" description="Basic and acidic residues" evidence="1">
    <location>
        <begin position="1"/>
        <end position="11"/>
    </location>
</feature>
<feature type="compositionally biased region" description="Basic and acidic residues" evidence="1">
    <location>
        <begin position="60"/>
        <end position="70"/>
    </location>
</feature>
<proteinExistence type="predicted"/>
<evidence type="ECO:0000313" key="2">
    <source>
        <dbReference type="EMBL" id="WAR07089.1"/>
    </source>
</evidence>
<keyword evidence="3" id="KW-1185">Reference proteome</keyword>
<feature type="region of interest" description="Disordered" evidence="1">
    <location>
        <begin position="1"/>
        <end position="20"/>
    </location>
</feature>
<protein>
    <submittedName>
        <fullName evidence="2">Uncharacterized protein</fullName>
    </submittedName>
</protein>
<organism evidence="2 3">
    <name type="scientific">Mya arenaria</name>
    <name type="common">Soft-shell clam</name>
    <dbReference type="NCBI Taxonomy" id="6604"/>
    <lineage>
        <taxon>Eukaryota</taxon>
        <taxon>Metazoa</taxon>
        <taxon>Spiralia</taxon>
        <taxon>Lophotrochozoa</taxon>
        <taxon>Mollusca</taxon>
        <taxon>Bivalvia</taxon>
        <taxon>Autobranchia</taxon>
        <taxon>Heteroconchia</taxon>
        <taxon>Euheterodonta</taxon>
        <taxon>Imparidentia</taxon>
        <taxon>Neoheterodontei</taxon>
        <taxon>Myida</taxon>
        <taxon>Myoidea</taxon>
        <taxon>Myidae</taxon>
        <taxon>Mya</taxon>
    </lineage>
</organism>
<evidence type="ECO:0000313" key="3">
    <source>
        <dbReference type="Proteomes" id="UP001164746"/>
    </source>
</evidence>
<reference evidence="2" key="1">
    <citation type="submission" date="2022-11" db="EMBL/GenBank/DDBJ databases">
        <title>Centuries of genome instability and evolution in soft-shell clam transmissible cancer (bioRxiv).</title>
        <authorList>
            <person name="Hart S.F.M."/>
            <person name="Yonemitsu M.A."/>
            <person name="Giersch R.M."/>
            <person name="Beal B.F."/>
            <person name="Arriagada G."/>
            <person name="Davis B.W."/>
            <person name="Ostrander E.A."/>
            <person name="Goff S.P."/>
            <person name="Metzger M.J."/>
        </authorList>
    </citation>
    <scope>NUCLEOTIDE SEQUENCE</scope>
    <source>
        <strain evidence="2">MELC-2E11</strain>
        <tissue evidence="2">Siphon/mantle</tissue>
    </source>
</reference>
<gene>
    <name evidence="2" type="ORF">MAR_017047</name>
</gene>
<evidence type="ECO:0000256" key="1">
    <source>
        <dbReference type="SAM" id="MobiDB-lite"/>
    </source>
</evidence>
<dbReference type="Proteomes" id="UP001164746">
    <property type="component" value="Chromosome 6"/>
</dbReference>
<dbReference type="EMBL" id="CP111017">
    <property type="protein sequence ID" value="WAR07089.1"/>
    <property type="molecule type" value="Genomic_DNA"/>
</dbReference>
<sequence>MTQMFIDKEDATGGYGGGGDHTGSVMTETSSLITAYLCSLSALLARVYKAVGRETYGYETNRKKGDRNTRTDSGFGLQTNNEKMQGRHSGSTHNNYEDFKRNQMDLRGLYSTFKAHPALMNRRMMVNGHNPPPLPVDWDEAAGELSVSKRTSIFAPFTPSCDSASL</sequence>